<protein>
    <submittedName>
        <fullName evidence="2">Vanadium-dependent haloperoxidase</fullName>
    </submittedName>
</protein>
<keyword evidence="3" id="KW-1185">Reference proteome</keyword>
<gene>
    <name evidence="2" type="ORF">PFX98_01105</name>
</gene>
<dbReference type="Gene3D" id="1.10.606.20">
    <property type="match status" value="1"/>
</dbReference>
<evidence type="ECO:0000313" key="2">
    <source>
        <dbReference type="EMBL" id="WIT12232.1"/>
    </source>
</evidence>
<sequence>MNTLLRLSVVAMPVLLAAGARADVVTDWNQRASEITVAHQAGPWGQAPMVLIQAAVFESVNAITRRFPQAGYLKLEAPAGASIDAAVAAANRVVLNRMATTQTAAIEAAYQAALAAIPDGPAKADGIALGEKAVAGILALRAPTGASPVFYRPVTGPGQYVPTVLPVMADLPPGKCWLLERPDQFRPGPPPDLKSAVWARDYNEVKAFGARTGSQRDAEQTEIARFWAATTPTIYYPIARSVANQPGREPTQNARLLAASGQAMVDAIDAVFDAKYHYHFWRPFTAIRNGDRDGNDATERDAGWLPLIDTPMHPEYPCAHCTIAGSLGAVLKAEIGDGPTPRLSTTSPTLPGVTRSWTSVDAFMQEVINARVYDGVHYRNSGEVGRALGNKVGELSAAKLLR</sequence>
<dbReference type="AlphaFoldDB" id="A0AA95SN74"/>
<evidence type="ECO:0000256" key="1">
    <source>
        <dbReference type="SAM" id="SignalP"/>
    </source>
</evidence>
<feature type="chain" id="PRO_5041716114" evidence="1">
    <location>
        <begin position="23"/>
        <end position="402"/>
    </location>
</feature>
<evidence type="ECO:0000313" key="3">
    <source>
        <dbReference type="Proteomes" id="UP001177769"/>
    </source>
</evidence>
<dbReference type="KEGG" id="pais:PFX98_01105"/>
<dbReference type="Proteomes" id="UP001177769">
    <property type="component" value="Chromosome"/>
</dbReference>
<feature type="signal peptide" evidence="1">
    <location>
        <begin position="1"/>
        <end position="22"/>
    </location>
</feature>
<dbReference type="InterPro" id="IPR052559">
    <property type="entry name" value="V-haloperoxidase"/>
</dbReference>
<dbReference type="SUPFAM" id="SSF48317">
    <property type="entry name" value="Acid phosphatase/Vanadium-dependent haloperoxidase"/>
    <property type="match status" value="1"/>
</dbReference>
<organism evidence="2 3">
    <name type="scientific">Paucibacter sediminis</name>
    <dbReference type="NCBI Taxonomy" id="3019553"/>
    <lineage>
        <taxon>Bacteria</taxon>
        <taxon>Pseudomonadati</taxon>
        <taxon>Pseudomonadota</taxon>
        <taxon>Betaproteobacteria</taxon>
        <taxon>Burkholderiales</taxon>
        <taxon>Sphaerotilaceae</taxon>
        <taxon>Roseateles</taxon>
    </lineage>
</organism>
<dbReference type="PANTHER" id="PTHR34599:SF1">
    <property type="entry name" value="PHOSPHATIDIC ACID PHOSPHATASE TYPE 2_HALOPEROXIDASE DOMAIN-CONTAINING PROTEIN"/>
    <property type="match status" value="1"/>
</dbReference>
<proteinExistence type="predicted"/>
<accession>A0AA95SN74</accession>
<dbReference type="InterPro" id="IPR036938">
    <property type="entry name" value="PAP2/HPO_sf"/>
</dbReference>
<name>A0AA95SN74_9BURK</name>
<reference evidence="2" key="1">
    <citation type="submission" date="2023-01" db="EMBL/GenBank/DDBJ databases">
        <title>Whole genome sequence of Paucibacter sp. S2-9 isolated from pond sediment.</title>
        <authorList>
            <person name="Jung J.Y."/>
        </authorList>
    </citation>
    <scope>NUCLEOTIDE SEQUENCE</scope>
    <source>
        <strain evidence="2">S2-9</strain>
    </source>
</reference>
<keyword evidence="1" id="KW-0732">Signal</keyword>
<dbReference type="CDD" id="cd03398">
    <property type="entry name" value="PAP2_haloperoxidase"/>
    <property type="match status" value="1"/>
</dbReference>
<dbReference type="EMBL" id="CP116346">
    <property type="protein sequence ID" value="WIT12232.1"/>
    <property type="molecule type" value="Genomic_DNA"/>
</dbReference>
<dbReference type="PANTHER" id="PTHR34599">
    <property type="entry name" value="PEROXIDASE-RELATED"/>
    <property type="match status" value="1"/>
</dbReference>
<dbReference type="RefSeq" id="WP_285233325.1">
    <property type="nucleotide sequence ID" value="NZ_CP116346.1"/>
</dbReference>